<evidence type="ECO:0000256" key="1">
    <source>
        <dbReference type="ARBA" id="ARBA00001974"/>
    </source>
</evidence>
<proteinExistence type="inferred from homology"/>
<feature type="binding site" evidence="6">
    <location>
        <begin position="309"/>
        <end position="314"/>
    </location>
    <ligand>
        <name>FAD</name>
        <dbReference type="ChEBI" id="CHEBI:57692"/>
    </ligand>
</feature>
<dbReference type="InterPro" id="IPR006076">
    <property type="entry name" value="FAD-dep_OxRdtase"/>
</dbReference>
<dbReference type="Gene3D" id="3.30.9.10">
    <property type="entry name" value="D-Amino Acid Oxidase, subunit A, domain 2"/>
    <property type="match status" value="1"/>
</dbReference>
<evidence type="ECO:0000256" key="4">
    <source>
        <dbReference type="ARBA" id="ARBA00022827"/>
    </source>
</evidence>
<feature type="binding site" evidence="6">
    <location>
        <begin position="48"/>
        <end position="50"/>
    </location>
    <ligand>
        <name>FAD</name>
        <dbReference type="ChEBI" id="CHEBI:57692"/>
    </ligand>
</feature>
<comment type="similarity">
    <text evidence="2">Belongs to the DAMOX/DASOX family.</text>
</comment>
<evidence type="ECO:0000256" key="3">
    <source>
        <dbReference type="ARBA" id="ARBA00022630"/>
    </source>
</evidence>
<dbReference type="GO" id="GO:0016491">
    <property type="term" value="F:oxidoreductase activity"/>
    <property type="evidence" value="ECO:0007669"/>
    <property type="project" value="UniProtKB-KW"/>
</dbReference>
<reference evidence="8 9" key="1">
    <citation type="journal article" date="2021" name="BMC Biol.">
        <title>Horizontally acquired antibacterial genes associated with adaptive radiation of ladybird beetles.</title>
        <authorList>
            <person name="Li H.S."/>
            <person name="Tang X.F."/>
            <person name="Huang Y.H."/>
            <person name="Xu Z.Y."/>
            <person name="Chen M.L."/>
            <person name="Du X.Y."/>
            <person name="Qiu B.Y."/>
            <person name="Chen P.T."/>
            <person name="Zhang W."/>
            <person name="Slipinski A."/>
            <person name="Escalona H.E."/>
            <person name="Waterhouse R.M."/>
            <person name="Zwick A."/>
            <person name="Pang H."/>
        </authorList>
    </citation>
    <scope>NUCLEOTIDE SEQUENCE [LARGE SCALE GENOMIC DNA]</scope>
    <source>
        <strain evidence="8">SYSU2018</strain>
    </source>
</reference>
<feature type="domain" description="FAD dependent oxidoreductase" evidence="7">
    <location>
        <begin position="5"/>
        <end position="324"/>
    </location>
</feature>
<keyword evidence="9" id="KW-1185">Reference proteome</keyword>
<feature type="binding site" evidence="6">
    <location>
        <position position="310"/>
    </location>
    <ligand>
        <name>D-dopa</name>
        <dbReference type="ChEBI" id="CHEBI:149689"/>
    </ligand>
</feature>
<evidence type="ECO:0000256" key="2">
    <source>
        <dbReference type="ARBA" id="ARBA00006730"/>
    </source>
</evidence>
<feature type="binding site" evidence="6">
    <location>
        <begin position="43"/>
        <end position="44"/>
    </location>
    <ligand>
        <name>FAD</name>
        <dbReference type="ChEBI" id="CHEBI:57692"/>
    </ligand>
</feature>
<feature type="binding site" evidence="6">
    <location>
        <position position="186"/>
    </location>
    <ligand>
        <name>FAD</name>
        <dbReference type="ChEBI" id="CHEBI:57692"/>
    </ligand>
</feature>
<feature type="binding site" evidence="6">
    <location>
        <position position="169"/>
    </location>
    <ligand>
        <name>FAD</name>
        <dbReference type="ChEBI" id="CHEBI:57692"/>
    </ligand>
</feature>
<dbReference type="Gene3D" id="3.40.50.720">
    <property type="entry name" value="NAD(P)-binding Rossmann-like Domain"/>
    <property type="match status" value="1"/>
</dbReference>
<dbReference type="SUPFAM" id="SSF51971">
    <property type="entry name" value="Nucleotide-binding domain"/>
    <property type="match status" value="1"/>
</dbReference>
<protein>
    <recommendedName>
        <fullName evidence="7">FAD dependent oxidoreductase domain-containing protein</fullName>
    </recommendedName>
</protein>
<evidence type="ECO:0000259" key="7">
    <source>
        <dbReference type="Pfam" id="PF01266"/>
    </source>
</evidence>
<dbReference type="PANTHER" id="PTHR11530">
    <property type="entry name" value="D-AMINO ACID OXIDASE"/>
    <property type="match status" value="1"/>
</dbReference>
<dbReference type="AlphaFoldDB" id="A0ABD2P325"/>
<dbReference type="Proteomes" id="UP001516400">
    <property type="component" value="Unassembled WGS sequence"/>
</dbReference>
<dbReference type="PIRSF" id="PIRSF000189">
    <property type="entry name" value="D-aa_oxidase"/>
    <property type="match status" value="1"/>
</dbReference>
<dbReference type="PROSITE" id="PS00677">
    <property type="entry name" value="DAO"/>
    <property type="match status" value="1"/>
</dbReference>
<keyword evidence="4 6" id="KW-0274">FAD</keyword>
<comment type="cofactor">
    <cofactor evidence="1 6">
        <name>FAD</name>
        <dbReference type="ChEBI" id="CHEBI:57692"/>
    </cofactor>
</comment>
<dbReference type="InterPro" id="IPR023209">
    <property type="entry name" value="DAO"/>
</dbReference>
<evidence type="ECO:0000256" key="5">
    <source>
        <dbReference type="ARBA" id="ARBA00023002"/>
    </source>
</evidence>
<evidence type="ECO:0000313" key="9">
    <source>
        <dbReference type="Proteomes" id="UP001516400"/>
    </source>
</evidence>
<keyword evidence="5" id="KW-0560">Oxidoreductase</keyword>
<accession>A0ABD2P325</accession>
<sequence length="338" mass="37853">MGDFKIAVLGAGVVGLTTTLELKKEFRNASIELIADGFYDGTTSFAAAGLFHVIGDKVAETEDIAKKWVYDSYFHWDNMKSSVEASAAGVKKISGYIFASEDPTYVRDIHLEKLSHIHRPVTDEELAMCPGKWKYGCYFDTLLTDPSRYLNWALNKAKSDGVKIQQKKVKAFSDLGNEYNVIVNCTGLGGRVLCCDRKVFPIRGQVAKVEAPWIDNFMFGDFETYIIPGFDSITLGGCRQYMSYSREVSKYDYLSIKERCENLVPSLKNAKFISHRVGLRPHREPIRLEKEYLNIEGKGMKIVHNYGHGGYGVTLAPGTALNAVELVKEVLIEKSSKL</sequence>
<comment type="caution">
    <text evidence="8">The sequence shown here is derived from an EMBL/GenBank/DDBJ whole genome shotgun (WGS) entry which is preliminary data.</text>
</comment>
<keyword evidence="3" id="KW-0285">Flavoprotein</keyword>
<dbReference type="InterPro" id="IPR006181">
    <property type="entry name" value="D-amino_acid_oxidase_CS"/>
</dbReference>
<dbReference type="Pfam" id="PF01266">
    <property type="entry name" value="DAO"/>
    <property type="match status" value="1"/>
</dbReference>
<dbReference type="SUPFAM" id="SSF54373">
    <property type="entry name" value="FAD-linked reductases, C-terminal domain"/>
    <property type="match status" value="1"/>
</dbReference>
<evidence type="ECO:0000256" key="6">
    <source>
        <dbReference type="PIRSR" id="PIRSR000189-1"/>
    </source>
</evidence>
<dbReference type="PANTHER" id="PTHR11530:SF17">
    <property type="entry name" value="RE49860P"/>
    <property type="match status" value="1"/>
</dbReference>
<feature type="binding site" evidence="6">
    <location>
        <position position="225"/>
    </location>
    <ligand>
        <name>D-dopa</name>
        <dbReference type="ChEBI" id="CHEBI:149689"/>
    </ligand>
</feature>
<dbReference type="EMBL" id="JABFTP020000165">
    <property type="protein sequence ID" value="KAL3285128.1"/>
    <property type="molecule type" value="Genomic_DNA"/>
</dbReference>
<gene>
    <name evidence="8" type="ORF">HHI36_019252</name>
</gene>
<name>A0ABD2P325_9CUCU</name>
<evidence type="ECO:0000313" key="8">
    <source>
        <dbReference type="EMBL" id="KAL3285128.1"/>
    </source>
</evidence>
<feature type="binding site" evidence="6">
    <location>
        <position position="280"/>
    </location>
    <ligand>
        <name>D-dopa</name>
        <dbReference type="ChEBI" id="CHEBI:149689"/>
    </ligand>
</feature>
<organism evidence="8 9">
    <name type="scientific">Cryptolaemus montrouzieri</name>
    <dbReference type="NCBI Taxonomy" id="559131"/>
    <lineage>
        <taxon>Eukaryota</taxon>
        <taxon>Metazoa</taxon>
        <taxon>Ecdysozoa</taxon>
        <taxon>Arthropoda</taxon>
        <taxon>Hexapoda</taxon>
        <taxon>Insecta</taxon>
        <taxon>Pterygota</taxon>
        <taxon>Neoptera</taxon>
        <taxon>Endopterygota</taxon>
        <taxon>Coleoptera</taxon>
        <taxon>Polyphaga</taxon>
        <taxon>Cucujiformia</taxon>
        <taxon>Coccinelloidea</taxon>
        <taxon>Coccinellidae</taxon>
        <taxon>Scymninae</taxon>
        <taxon>Scymnini</taxon>
        <taxon>Cryptolaemus</taxon>
    </lineage>
</organism>